<keyword evidence="2" id="KW-0645">Protease</keyword>
<feature type="region of interest" description="Disordered" evidence="4">
    <location>
        <begin position="790"/>
        <end position="826"/>
    </location>
</feature>
<protein>
    <recommendedName>
        <fullName evidence="5">PPPDE domain-containing protein</fullName>
    </recommendedName>
</protein>
<dbReference type="Proteomes" id="UP000722791">
    <property type="component" value="Unassembled WGS sequence"/>
</dbReference>
<dbReference type="PANTHER" id="PTHR12378:SF9">
    <property type="entry name" value="OS06G0107000 PROTEIN"/>
    <property type="match status" value="1"/>
</dbReference>
<gene>
    <name evidence="6" type="ORF">Vretifemale_13131</name>
    <name evidence="7" type="ORF">Vretimale_19058</name>
</gene>
<dbReference type="AlphaFoldDB" id="A0A8J4GZV9"/>
<comment type="caution">
    <text evidence="7">The sequence shown here is derived from an EMBL/GenBank/DDBJ whole genome shotgun (WGS) entry which is preliminary data.</text>
</comment>
<dbReference type="EMBL" id="BNCQ01000078">
    <property type="protein sequence ID" value="GIM16391.1"/>
    <property type="molecule type" value="Genomic_DNA"/>
</dbReference>
<feature type="compositionally biased region" description="Low complexity" evidence="4">
    <location>
        <begin position="748"/>
        <end position="759"/>
    </location>
</feature>
<dbReference type="Gene3D" id="3.90.1720.30">
    <property type="entry name" value="PPPDE domains"/>
    <property type="match status" value="1"/>
</dbReference>
<dbReference type="EMBL" id="BNCP01000029">
    <property type="protein sequence ID" value="GIL84475.1"/>
    <property type="molecule type" value="Genomic_DNA"/>
</dbReference>
<evidence type="ECO:0000313" key="6">
    <source>
        <dbReference type="EMBL" id="GIL84475.1"/>
    </source>
</evidence>
<evidence type="ECO:0000256" key="4">
    <source>
        <dbReference type="SAM" id="MobiDB-lite"/>
    </source>
</evidence>
<evidence type="ECO:0000313" key="7">
    <source>
        <dbReference type="EMBL" id="GIM16391.1"/>
    </source>
</evidence>
<dbReference type="InterPro" id="IPR008580">
    <property type="entry name" value="PPPDE_dom"/>
</dbReference>
<feature type="compositionally biased region" description="Polar residues" evidence="4">
    <location>
        <begin position="690"/>
        <end position="701"/>
    </location>
</feature>
<reference evidence="7" key="1">
    <citation type="journal article" date="2021" name="Proc. Natl. Acad. Sci. U.S.A.">
        <title>Three genomes in the algal genus Volvox reveal the fate of a haploid sex-determining region after a transition to homothallism.</title>
        <authorList>
            <person name="Yamamoto K."/>
            <person name="Hamaji T."/>
            <person name="Kawai-Toyooka H."/>
            <person name="Matsuzaki R."/>
            <person name="Takahashi F."/>
            <person name="Nishimura Y."/>
            <person name="Kawachi M."/>
            <person name="Noguchi H."/>
            <person name="Minakuchi Y."/>
            <person name="Umen J.G."/>
            <person name="Toyoda A."/>
            <person name="Nozaki H."/>
        </authorList>
    </citation>
    <scope>NUCLEOTIDE SEQUENCE</scope>
    <source>
        <strain evidence="7">NIES-3785</strain>
        <strain evidence="6">NIES-3786</strain>
    </source>
</reference>
<accession>A0A8J4GZV9</accession>
<evidence type="ECO:0000313" key="8">
    <source>
        <dbReference type="Proteomes" id="UP000722791"/>
    </source>
</evidence>
<feature type="compositionally biased region" description="Low complexity" evidence="4">
    <location>
        <begin position="710"/>
        <end position="719"/>
    </location>
</feature>
<evidence type="ECO:0000256" key="3">
    <source>
        <dbReference type="ARBA" id="ARBA00022801"/>
    </source>
</evidence>
<comment type="similarity">
    <text evidence="1">Belongs to the DeSI family.</text>
</comment>
<proteinExistence type="inferred from homology"/>
<keyword evidence="3" id="KW-0378">Hydrolase</keyword>
<organism evidence="7 8">
    <name type="scientific">Volvox reticuliferus</name>
    <dbReference type="NCBI Taxonomy" id="1737510"/>
    <lineage>
        <taxon>Eukaryota</taxon>
        <taxon>Viridiplantae</taxon>
        <taxon>Chlorophyta</taxon>
        <taxon>core chlorophytes</taxon>
        <taxon>Chlorophyceae</taxon>
        <taxon>CS clade</taxon>
        <taxon>Chlamydomonadales</taxon>
        <taxon>Volvocaceae</taxon>
        <taxon>Volvox</taxon>
    </lineage>
</organism>
<dbReference type="PANTHER" id="PTHR12378">
    <property type="entry name" value="DESUMOYLATING ISOPEPTIDASE"/>
    <property type="match status" value="1"/>
</dbReference>
<evidence type="ECO:0000313" key="9">
    <source>
        <dbReference type="Proteomes" id="UP000747110"/>
    </source>
</evidence>
<dbReference type="SMART" id="SM01179">
    <property type="entry name" value="DUF862"/>
    <property type="match status" value="1"/>
</dbReference>
<dbReference type="Proteomes" id="UP000747110">
    <property type="component" value="Unassembled WGS sequence"/>
</dbReference>
<feature type="domain" description="PPPDE" evidence="5">
    <location>
        <begin position="54"/>
        <end position="225"/>
    </location>
</feature>
<feature type="region of interest" description="Disordered" evidence="4">
    <location>
        <begin position="493"/>
        <end position="524"/>
    </location>
</feature>
<dbReference type="GO" id="GO:0101005">
    <property type="term" value="F:deubiquitinase activity"/>
    <property type="evidence" value="ECO:0007669"/>
    <property type="project" value="TreeGrafter"/>
</dbReference>
<name>A0A8J4GZV9_9CHLO</name>
<evidence type="ECO:0000256" key="2">
    <source>
        <dbReference type="ARBA" id="ARBA00022670"/>
    </source>
</evidence>
<feature type="compositionally biased region" description="Low complexity" evidence="4">
    <location>
        <begin position="504"/>
        <end position="517"/>
    </location>
</feature>
<sequence>MPIPVHVIPTLTREKKAERDRAVHAKQLLLARYLDPWGPPDIVWCHSHVLVRGYKVILNVYDLLHPRLNGCLSILRLGGAFHSGIQVGATEYAFGGHPNDDLGITALKKPLFLLREDAEAAVQQGTDEDGSAAANLYWMPRLQSRRVVGWWMGPLSQLEHLLRELRFDESWIGSEYRLLSRNCNHFARAMCAALLRNQLFKPAPGCSHPDGMVPRSITRLPALVLAFGFCAPCFVRRLNAPMPLAPHALNTFHGQGRKARLEAARLRLLPGGRARSTGDASGAFSVITRATVSPTADAAAGVRPSSASTTSGLCFDSGDTVAAAAAVTATAAAAAGDGGSSGYTINWPGTSPLPRANASAVAAAAAAEGRLTRPRLEGRYQSLRTETTPRPSAELPSRGAFRCCTEDGCGGGGVDAMVHASTACLTPEMSAAAAAGAASSGAATFVTASSSHLNGNGQQCSQIEVLSGSHTTLATAVSASSAGTVAATAAAAASLPPPTPAGPATPSTSTPTPTTPARCTYPGTLATGLPPAHAAAFSVSLPPAVLAVETPGTVSPQATSSGAAPTNSVATPPRSSAGSKFLNNHSRSGRRIFPDPRVTSPGPDGASDGTHYHITAFSGDGGLPHVQIPDARSSLDPFSVAAGSSRDGDAGHVVQRSHTPGSAGAAAQSVSPRHPPSSSQPASSRSQQQLHTPRSSNNGLPQLQPRLEGSPSKLATAAAPLPPPPAQLPLQHPSPMASPFLRSTPPTADGAGSGASAAATIPQSPSEVPRPWSVLSGGFVDLLFSPPAAEPPPGVPNPVGLYGRGTSPGAAHSGANGGGAGGSRRHASFTGDAGGIISGTSNAAVGGLETVRSGDLTEDTQQDLHRAAGRARASTGTLGVGVGMEAVGSGVANGGVLVATVAGTMSASAASPSPLRPAVANAATVSRPTHKSGVVPHGGPVTAFVSTVPSVASASVAAVADGAATTTTTSRKGH</sequence>
<dbReference type="InterPro" id="IPR042266">
    <property type="entry name" value="PPPDE_sf"/>
</dbReference>
<evidence type="ECO:0000256" key="1">
    <source>
        <dbReference type="ARBA" id="ARBA00008140"/>
    </source>
</evidence>
<dbReference type="OrthoDB" id="8068875at2759"/>
<dbReference type="PROSITE" id="PS51858">
    <property type="entry name" value="PPPDE"/>
    <property type="match status" value="1"/>
</dbReference>
<dbReference type="GO" id="GO:0006508">
    <property type="term" value="P:proteolysis"/>
    <property type="evidence" value="ECO:0007669"/>
    <property type="project" value="UniProtKB-KW"/>
</dbReference>
<feature type="compositionally biased region" description="Low complexity" evidence="4">
    <location>
        <begin position="668"/>
        <end position="689"/>
    </location>
</feature>
<evidence type="ECO:0000259" key="5">
    <source>
        <dbReference type="PROSITE" id="PS51858"/>
    </source>
</evidence>
<feature type="compositionally biased region" description="Polar residues" evidence="4">
    <location>
        <begin position="552"/>
        <end position="586"/>
    </location>
</feature>
<keyword evidence="9" id="KW-1185">Reference proteome</keyword>
<feature type="region of interest" description="Disordered" evidence="4">
    <location>
        <begin position="552"/>
        <end position="769"/>
    </location>
</feature>
<dbReference type="GO" id="GO:0016579">
    <property type="term" value="P:protein deubiquitination"/>
    <property type="evidence" value="ECO:0007669"/>
    <property type="project" value="TreeGrafter"/>
</dbReference>
<dbReference type="Pfam" id="PF05903">
    <property type="entry name" value="Peptidase_C97"/>
    <property type="match status" value="1"/>
</dbReference>